<name>A0A6G0YNK0_APHCR</name>
<protein>
    <recommendedName>
        <fullName evidence="3">MULE domain-containing protein</fullName>
    </recommendedName>
</protein>
<sequence length="170" mass="20028">MEKCSERQLYPDPMSFRIDFEKSVINAVKSVLREYVCINGCIYHLTQSTHGMIQKLGLEQIYREDESFSEFCRKLDKFAFLPLEMVKDGMAHLKNIMTDHANELVDYFDKTSVPIPREINIRFRNCPQLFPLEQWNTHDLTLVDSDRTNNQTEGWNNRFSRLVGHKHPSV</sequence>
<gene>
    <name evidence="1" type="ORF">FWK35_00006215</name>
</gene>
<keyword evidence="2" id="KW-1185">Reference proteome</keyword>
<evidence type="ECO:0008006" key="3">
    <source>
        <dbReference type="Google" id="ProtNLM"/>
    </source>
</evidence>
<dbReference type="AlphaFoldDB" id="A0A6G0YNK0"/>
<evidence type="ECO:0000313" key="1">
    <source>
        <dbReference type="EMBL" id="KAF0759021.1"/>
    </source>
</evidence>
<evidence type="ECO:0000313" key="2">
    <source>
        <dbReference type="Proteomes" id="UP000478052"/>
    </source>
</evidence>
<organism evidence="1 2">
    <name type="scientific">Aphis craccivora</name>
    <name type="common">Cowpea aphid</name>
    <dbReference type="NCBI Taxonomy" id="307492"/>
    <lineage>
        <taxon>Eukaryota</taxon>
        <taxon>Metazoa</taxon>
        <taxon>Ecdysozoa</taxon>
        <taxon>Arthropoda</taxon>
        <taxon>Hexapoda</taxon>
        <taxon>Insecta</taxon>
        <taxon>Pterygota</taxon>
        <taxon>Neoptera</taxon>
        <taxon>Paraneoptera</taxon>
        <taxon>Hemiptera</taxon>
        <taxon>Sternorrhyncha</taxon>
        <taxon>Aphidomorpha</taxon>
        <taxon>Aphidoidea</taxon>
        <taxon>Aphididae</taxon>
        <taxon>Aphidini</taxon>
        <taxon>Aphis</taxon>
        <taxon>Aphis</taxon>
    </lineage>
</organism>
<accession>A0A6G0YNK0</accession>
<dbReference type="OrthoDB" id="10034274at2759"/>
<reference evidence="1 2" key="1">
    <citation type="submission" date="2019-08" db="EMBL/GenBank/DDBJ databases">
        <title>Whole genome of Aphis craccivora.</title>
        <authorList>
            <person name="Voronova N.V."/>
            <person name="Shulinski R.S."/>
            <person name="Bandarenka Y.V."/>
            <person name="Zhorov D.G."/>
            <person name="Warner D."/>
        </authorList>
    </citation>
    <scope>NUCLEOTIDE SEQUENCE [LARGE SCALE GENOMIC DNA]</scope>
    <source>
        <strain evidence="1">180601</strain>
        <tissue evidence="1">Whole Body</tissue>
    </source>
</reference>
<comment type="caution">
    <text evidence="1">The sequence shown here is derived from an EMBL/GenBank/DDBJ whole genome shotgun (WGS) entry which is preliminary data.</text>
</comment>
<dbReference type="EMBL" id="VUJU01003133">
    <property type="protein sequence ID" value="KAF0759021.1"/>
    <property type="molecule type" value="Genomic_DNA"/>
</dbReference>
<dbReference type="Proteomes" id="UP000478052">
    <property type="component" value="Unassembled WGS sequence"/>
</dbReference>
<proteinExistence type="predicted"/>